<dbReference type="InterPro" id="IPR036259">
    <property type="entry name" value="MFS_trans_sf"/>
</dbReference>
<evidence type="ECO:0000256" key="2">
    <source>
        <dbReference type="ARBA" id="ARBA00010992"/>
    </source>
</evidence>
<dbReference type="KEGG" id="gtr:GLOTRDRAFT_112823"/>
<feature type="region of interest" description="Disordered" evidence="9">
    <location>
        <begin position="483"/>
        <end position="516"/>
    </location>
</feature>
<comment type="similarity">
    <text evidence="2 8">Belongs to the major facilitator superfamily. Sugar transporter (TC 2.A.1.1) family.</text>
</comment>
<dbReference type="PRINTS" id="PR00171">
    <property type="entry name" value="SUGRTRNSPORT"/>
</dbReference>
<dbReference type="Proteomes" id="UP000030669">
    <property type="component" value="Unassembled WGS sequence"/>
</dbReference>
<protein>
    <submittedName>
        <fullName evidence="12">General substrate transporter</fullName>
    </submittedName>
</protein>
<dbReference type="Pfam" id="PF00083">
    <property type="entry name" value="Sugar_tr"/>
    <property type="match status" value="1"/>
</dbReference>
<evidence type="ECO:0000259" key="11">
    <source>
        <dbReference type="PROSITE" id="PS50850"/>
    </source>
</evidence>
<feature type="transmembrane region" description="Helical" evidence="10">
    <location>
        <begin position="404"/>
        <end position="422"/>
    </location>
</feature>
<dbReference type="eggNOG" id="KOG0254">
    <property type="taxonomic scope" value="Eukaryota"/>
</dbReference>
<keyword evidence="6 10" id="KW-0472">Membrane</keyword>
<dbReference type="PANTHER" id="PTHR48022:SF38">
    <property type="entry name" value="MAJOR FACILITATOR SUPERFAMILY (MFS) PROFILE DOMAIN-CONTAINING PROTEIN-RELATED"/>
    <property type="match status" value="1"/>
</dbReference>
<feature type="transmembrane region" description="Helical" evidence="10">
    <location>
        <begin position="142"/>
        <end position="163"/>
    </location>
</feature>
<dbReference type="InterPro" id="IPR020846">
    <property type="entry name" value="MFS_dom"/>
</dbReference>
<proteinExistence type="inferred from homology"/>
<reference evidence="12 13" key="1">
    <citation type="journal article" date="2012" name="Science">
        <title>The Paleozoic origin of enzymatic lignin decomposition reconstructed from 31 fungal genomes.</title>
        <authorList>
            <person name="Floudas D."/>
            <person name="Binder M."/>
            <person name="Riley R."/>
            <person name="Barry K."/>
            <person name="Blanchette R.A."/>
            <person name="Henrissat B."/>
            <person name="Martinez A.T."/>
            <person name="Otillar R."/>
            <person name="Spatafora J.W."/>
            <person name="Yadav J.S."/>
            <person name="Aerts A."/>
            <person name="Benoit I."/>
            <person name="Boyd A."/>
            <person name="Carlson A."/>
            <person name="Copeland A."/>
            <person name="Coutinho P.M."/>
            <person name="de Vries R.P."/>
            <person name="Ferreira P."/>
            <person name="Findley K."/>
            <person name="Foster B."/>
            <person name="Gaskell J."/>
            <person name="Glotzer D."/>
            <person name="Gorecki P."/>
            <person name="Heitman J."/>
            <person name="Hesse C."/>
            <person name="Hori C."/>
            <person name="Igarashi K."/>
            <person name="Jurgens J.A."/>
            <person name="Kallen N."/>
            <person name="Kersten P."/>
            <person name="Kohler A."/>
            <person name="Kuees U."/>
            <person name="Kumar T.K.A."/>
            <person name="Kuo A."/>
            <person name="LaButti K."/>
            <person name="Larrondo L.F."/>
            <person name="Lindquist E."/>
            <person name="Ling A."/>
            <person name="Lombard V."/>
            <person name="Lucas S."/>
            <person name="Lundell T."/>
            <person name="Martin R."/>
            <person name="McLaughlin D.J."/>
            <person name="Morgenstern I."/>
            <person name="Morin E."/>
            <person name="Murat C."/>
            <person name="Nagy L.G."/>
            <person name="Nolan M."/>
            <person name="Ohm R.A."/>
            <person name="Patyshakuliyeva A."/>
            <person name="Rokas A."/>
            <person name="Ruiz-Duenas F.J."/>
            <person name="Sabat G."/>
            <person name="Salamov A."/>
            <person name="Samejima M."/>
            <person name="Schmutz J."/>
            <person name="Slot J.C."/>
            <person name="St John F."/>
            <person name="Stenlid J."/>
            <person name="Sun H."/>
            <person name="Sun S."/>
            <person name="Syed K."/>
            <person name="Tsang A."/>
            <person name="Wiebenga A."/>
            <person name="Young D."/>
            <person name="Pisabarro A."/>
            <person name="Eastwood D.C."/>
            <person name="Martin F."/>
            <person name="Cullen D."/>
            <person name="Grigoriev I.V."/>
            <person name="Hibbett D.S."/>
        </authorList>
    </citation>
    <scope>NUCLEOTIDE SEQUENCE [LARGE SCALE GENOMIC DNA]</scope>
    <source>
        <strain evidence="12 13">ATCC 11539</strain>
    </source>
</reference>
<dbReference type="InterPro" id="IPR050360">
    <property type="entry name" value="MFS_Sugar_Transporters"/>
</dbReference>
<dbReference type="Gene3D" id="1.20.1250.20">
    <property type="entry name" value="MFS general substrate transporter like domains"/>
    <property type="match status" value="1"/>
</dbReference>
<evidence type="ECO:0000313" key="12">
    <source>
        <dbReference type="EMBL" id="EPQ60037.1"/>
    </source>
</evidence>
<evidence type="ECO:0000256" key="8">
    <source>
        <dbReference type="RuleBase" id="RU003346"/>
    </source>
</evidence>
<dbReference type="InterPro" id="IPR003663">
    <property type="entry name" value="Sugar/inositol_transpt"/>
</dbReference>
<feature type="transmembrane region" description="Helical" evidence="10">
    <location>
        <begin position="12"/>
        <end position="34"/>
    </location>
</feature>
<feature type="transmembrane region" description="Helical" evidence="10">
    <location>
        <begin position="270"/>
        <end position="291"/>
    </location>
</feature>
<dbReference type="GO" id="GO:0016020">
    <property type="term" value="C:membrane"/>
    <property type="evidence" value="ECO:0007669"/>
    <property type="project" value="UniProtKB-SubCell"/>
</dbReference>
<dbReference type="FunFam" id="1.20.1250.20:FF:000134">
    <property type="entry name" value="MFS sugar transporter protein"/>
    <property type="match status" value="1"/>
</dbReference>
<keyword evidence="13" id="KW-1185">Reference proteome</keyword>
<dbReference type="InterPro" id="IPR005828">
    <property type="entry name" value="MFS_sugar_transport-like"/>
</dbReference>
<evidence type="ECO:0000256" key="9">
    <source>
        <dbReference type="SAM" id="MobiDB-lite"/>
    </source>
</evidence>
<evidence type="ECO:0000313" key="13">
    <source>
        <dbReference type="Proteomes" id="UP000030669"/>
    </source>
</evidence>
<dbReference type="RefSeq" id="XP_007860530.1">
    <property type="nucleotide sequence ID" value="XM_007862339.1"/>
</dbReference>
<evidence type="ECO:0000256" key="1">
    <source>
        <dbReference type="ARBA" id="ARBA00004141"/>
    </source>
</evidence>
<dbReference type="SUPFAM" id="SSF103473">
    <property type="entry name" value="MFS general substrate transporter"/>
    <property type="match status" value="1"/>
</dbReference>
<dbReference type="GO" id="GO:0005351">
    <property type="term" value="F:carbohydrate:proton symporter activity"/>
    <property type="evidence" value="ECO:0007669"/>
    <property type="project" value="TreeGrafter"/>
</dbReference>
<evidence type="ECO:0000256" key="4">
    <source>
        <dbReference type="ARBA" id="ARBA00022692"/>
    </source>
</evidence>
<dbReference type="EMBL" id="KB469296">
    <property type="protein sequence ID" value="EPQ60037.1"/>
    <property type="molecule type" value="Genomic_DNA"/>
</dbReference>
<dbReference type="HOGENOM" id="CLU_001265_30_13_1"/>
<evidence type="ECO:0000256" key="6">
    <source>
        <dbReference type="ARBA" id="ARBA00023136"/>
    </source>
</evidence>
<evidence type="ECO:0000256" key="7">
    <source>
        <dbReference type="ARBA" id="ARBA00049119"/>
    </source>
</evidence>
<accession>S7QL72</accession>
<feature type="transmembrane region" description="Helical" evidence="10">
    <location>
        <begin position="335"/>
        <end position="355"/>
    </location>
</feature>
<dbReference type="PANTHER" id="PTHR48022">
    <property type="entry name" value="PLASTIDIC GLUCOSE TRANSPORTER 4"/>
    <property type="match status" value="1"/>
</dbReference>
<evidence type="ECO:0000256" key="10">
    <source>
        <dbReference type="SAM" id="Phobius"/>
    </source>
</evidence>
<feature type="transmembrane region" description="Helical" evidence="10">
    <location>
        <begin position="110"/>
        <end position="130"/>
    </location>
</feature>
<name>S7QL72_GLOTA</name>
<feature type="transmembrane region" description="Helical" evidence="10">
    <location>
        <begin position="367"/>
        <end position="392"/>
    </location>
</feature>
<dbReference type="NCBIfam" id="TIGR00879">
    <property type="entry name" value="SP"/>
    <property type="match status" value="1"/>
</dbReference>
<keyword evidence="3 8" id="KW-0813">Transport</keyword>
<gene>
    <name evidence="12" type="ORF">GLOTRDRAFT_112823</name>
</gene>
<comment type="subcellular location">
    <subcellularLocation>
        <location evidence="1">Membrane</location>
        <topology evidence="1">Multi-pass membrane protein</topology>
    </subcellularLocation>
</comment>
<feature type="transmembrane region" description="Helical" evidence="10">
    <location>
        <begin position="175"/>
        <end position="196"/>
    </location>
</feature>
<evidence type="ECO:0000256" key="5">
    <source>
        <dbReference type="ARBA" id="ARBA00022989"/>
    </source>
</evidence>
<dbReference type="OrthoDB" id="6133115at2759"/>
<sequence>MAHYTAYNIRIILILTLGSLTYGYGLSVISNTIGQPGFLAYFNLAANATYATQIIGAVNGIFSAGGAVGCVTVAWTSNRFGRKWSMNVGSVVCIVGGALQAGSIDAAMFIVARFITGWGMGMLAVLIPIYQAEVSPPGSRGLLVGQHGSWIVTGYAIAGWIGVGTYYSSNLSFQWRFPIAVQCLCPLLLLICSPWVPESPRWLLMQGKEADAWQIVAKLHSNPTSDPDQVYAREEFYQMVKQVEMDAKLWESGGGIKQLVTKPSYRKRMFMGFFTQYAAQSTGAMVVYNYMVTLYEDLGFTGAKVLMLGASYVTVAAAANFLASVIMDYMGRVRLLLIGLTGCMVTLSLECAMFAQFGGTADHVGNALGVFFIFCYIFFYAGGIDATSYVYCSEIFPNHVRSEGMAWSMIGTFLSTILYLEVGPVALAQVKWKYYLLFICLTAIDIAVIWRWFPETKGLSLEEINGRFGDEVAVHFNDEDVAARRKDEGPKESGGKSIETHVETLEEKSRSDSTTS</sequence>
<dbReference type="PROSITE" id="PS50850">
    <property type="entry name" value="MFS"/>
    <property type="match status" value="1"/>
</dbReference>
<feature type="domain" description="Major facilitator superfamily (MFS) profile" evidence="11">
    <location>
        <begin position="11"/>
        <end position="457"/>
    </location>
</feature>
<keyword evidence="5 10" id="KW-1133">Transmembrane helix</keyword>
<organism evidence="12 13">
    <name type="scientific">Gloeophyllum trabeum (strain ATCC 11539 / FP-39264 / Madison 617)</name>
    <name type="common">Brown rot fungus</name>
    <dbReference type="NCBI Taxonomy" id="670483"/>
    <lineage>
        <taxon>Eukaryota</taxon>
        <taxon>Fungi</taxon>
        <taxon>Dikarya</taxon>
        <taxon>Basidiomycota</taxon>
        <taxon>Agaricomycotina</taxon>
        <taxon>Agaricomycetes</taxon>
        <taxon>Gloeophyllales</taxon>
        <taxon>Gloeophyllaceae</taxon>
        <taxon>Gloeophyllum</taxon>
    </lineage>
</organism>
<evidence type="ECO:0000256" key="3">
    <source>
        <dbReference type="ARBA" id="ARBA00022448"/>
    </source>
</evidence>
<feature type="transmembrane region" description="Helical" evidence="10">
    <location>
        <begin position="434"/>
        <end position="453"/>
    </location>
</feature>
<dbReference type="OMA" id="MMVVLIP"/>
<dbReference type="GeneID" id="19299623"/>
<keyword evidence="4 10" id="KW-0812">Transmembrane</keyword>
<dbReference type="AlphaFoldDB" id="S7QL72"/>
<feature type="transmembrane region" description="Helical" evidence="10">
    <location>
        <begin position="54"/>
        <end position="75"/>
    </location>
</feature>
<feature type="transmembrane region" description="Helical" evidence="10">
    <location>
        <begin position="303"/>
        <end position="323"/>
    </location>
</feature>
<comment type="catalytic activity">
    <reaction evidence="7">
        <text>myo-inositol(out) + H(+)(out) = myo-inositol(in) + H(+)(in)</text>
        <dbReference type="Rhea" id="RHEA:60364"/>
        <dbReference type="ChEBI" id="CHEBI:15378"/>
        <dbReference type="ChEBI" id="CHEBI:17268"/>
    </reaction>
</comment>